<reference evidence="7 8" key="1">
    <citation type="submission" date="2020-08" db="EMBL/GenBank/DDBJ databases">
        <title>Genome public.</title>
        <authorList>
            <person name="Liu C."/>
            <person name="Sun Q."/>
        </authorList>
    </citation>
    <scope>NUCLEOTIDE SEQUENCE [LARGE SCALE GENOMIC DNA]</scope>
    <source>
        <strain evidence="7 8">New-38</strain>
    </source>
</reference>
<dbReference type="Gene3D" id="2.40.220.10">
    <property type="entry name" value="Intramolecular Trans-sialidase, Domain 3"/>
    <property type="match status" value="1"/>
</dbReference>
<dbReference type="EMBL" id="JACOPR010000005">
    <property type="protein sequence ID" value="MBC5730992.1"/>
    <property type="molecule type" value="Genomic_DNA"/>
</dbReference>
<gene>
    <name evidence="7" type="ORF">H8S34_09145</name>
</gene>
<protein>
    <recommendedName>
        <fullName evidence="3">exo-alpha-sialidase</fullName>
        <ecNumber evidence="3">3.2.1.18</ecNumber>
    </recommendedName>
</protein>
<dbReference type="InterPro" id="IPR008964">
    <property type="entry name" value="Invasin/intimin_cell_adhesion"/>
</dbReference>
<evidence type="ECO:0000313" key="8">
    <source>
        <dbReference type="Proteomes" id="UP000660021"/>
    </source>
</evidence>
<dbReference type="InterPro" id="IPR011040">
    <property type="entry name" value="Sialidase"/>
</dbReference>
<proteinExistence type="inferred from homology"/>
<dbReference type="RefSeq" id="WP_186963789.1">
    <property type="nucleotide sequence ID" value="NZ_JACOPR010000005.1"/>
</dbReference>
<evidence type="ECO:0000256" key="4">
    <source>
        <dbReference type="ARBA" id="ARBA00022737"/>
    </source>
</evidence>
<evidence type="ECO:0000256" key="1">
    <source>
        <dbReference type="ARBA" id="ARBA00000427"/>
    </source>
</evidence>
<dbReference type="EC" id="3.2.1.18" evidence="3"/>
<dbReference type="Pfam" id="PF13088">
    <property type="entry name" value="BNR_2"/>
    <property type="match status" value="1"/>
</dbReference>
<comment type="catalytic activity">
    <reaction evidence="1">
        <text>Hydrolysis of alpha-(2-&gt;3)-, alpha-(2-&gt;6)-, alpha-(2-&gt;8)- glycosidic linkages of terminal sialic acid residues in oligosaccharides, glycoproteins, glycolipids, colominic acid and synthetic substrates.</text>
        <dbReference type="EC" id="3.2.1.18"/>
    </reaction>
</comment>
<dbReference type="InterPro" id="IPR023364">
    <property type="entry name" value="Trans_sialidase_dom3"/>
</dbReference>
<dbReference type="InterPro" id="IPR001119">
    <property type="entry name" value="SLH_dom"/>
</dbReference>
<evidence type="ECO:0000256" key="3">
    <source>
        <dbReference type="ARBA" id="ARBA00012733"/>
    </source>
</evidence>
<dbReference type="Gene3D" id="2.80.10.50">
    <property type="match status" value="2"/>
</dbReference>
<dbReference type="Proteomes" id="UP000660021">
    <property type="component" value="Unassembled WGS sequence"/>
</dbReference>
<accession>A0ABR7HU14</accession>
<dbReference type="PROSITE" id="PS51272">
    <property type="entry name" value="SLH"/>
    <property type="match status" value="3"/>
</dbReference>
<feature type="domain" description="SLH" evidence="6">
    <location>
        <begin position="1123"/>
        <end position="1184"/>
    </location>
</feature>
<dbReference type="Pfam" id="PF00395">
    <property type="entry name" value="SLH"/>
    <property type="match status" value="3"/>
</dbReference>
<evidence type="ECO:0000259" key="6">
    <source>
        <dbReference type="PROSITE" id="PS51272"/>
    </source>
</evidence>
<evidence type="ECO:0000313" key="7">
    <source>
        <dbReference type="EMBL" id="MBC5730992.1"/>
    </source>
</evidence>
<evidence type="ECO:0000256" key="2">
    <source>
        <dbReference type="ARBA" id="ARBA00009348"/>
    </source>
</evidence>
<dbReference type="Gene3D" id="2.60.40.1080">
    <property type="match status" value="1"/>
</dbReference>
<dbReference type="Gene3D" id="1.20.1270.90">
    <property type="entry name" value="AF1782-like"/>
    <property type="match status" value="1"/>
</dbReference>
<feature type="domain" description="SLH" evidence="6">
    <location>
        <begin position="1186"/>
        <end position="1249"/>
    </location>
</feature>
<dbReference type="InterPro" id="IPR036278">
    <property type="entry name" value="Sialidase_sf"/>
</dbReference>
<dbReference type="SUPFAM" id="SSF50939">
    <property type="entry name" value="Sialidases"/>
    <property type="match status" value="1"/>
</dbReference>
<keyword evidence="5" id="KW-0732">Signal</keyword>
<comment type="similarity">
    <text evidence="2">Belongs to the glycosyl hydrolase 33 family.</text>
</comment>
<dbReference type="SUPFAM" id="SSF49373">
    <property type="entry name" value="Invasin/intimin cell-adhesion fragments"/>
    <property type="match status" value="1"/>
</dbReference>
<dbReference type="InterPro" id="IPR003343">
    <property type="entry name" value="Big_2"/>
</dbReference>
<keyword evidence="4" id="KW-0677">Repeat</keyword>
<dbReference type="Gene3D" id="2.120.10.10">
    <property type="match status" value="1"/>
</dbReference>
<evidence type="ECO:0000256" key="5">
    <source>
        <dbReference type="SAM" id="SignalP"/>
    </source>
</evidence>
<dbReference type="InterPro" id="IPR026856">
    <property type="entry name" value="Sialidase_fam"/>
</dbReference>
<feature type="chain" id="PRO_5045518076" description="exo-alpha-sialidase" evidence="5">
    <location>
        <begin position="28"/>
        <end position="1306"/>
    </location>
</feature>
<dbReference type="Pfam" id="PF02368">
    <property type="entry name" value="Big_2"/>
    <property type="match status" value="1"/>
</dbReference>
<dbReference type="SMART" id="SM00635">
    <property type="entry name" value="BID_2"/>
    <property type="match status" value="1"/>
</dbReference>
<feature type="signal peptide" evidence="5">
    <location>
        <begin position="1"/>
        <end position="27"/>
    </location>
</feature>
<sequence length="1306" mass="139206">MKHTFRKLASVLTALCMLVSLFPAALAALPVAYEYVQDTDGVDSGTVYAIYYGGTSNGSILYHTGSGTTDQVGGTVAGDTLTLNGGFAVSRQLWTIVSAEGGYTLQSVDSGRYLDLSQPTSSKVNTAQEAVTLTISLLEDGTYTVTHTSGNALSHGTSGQYYSSSSATPLYFYKQTEVEPSMAPGAPSGSSAGQPFVKEDTNSTHFRIPALLTLDNGWIAAASDIRWRTDGDSPQNLDTIVSLSKDGGATWDWNVVNYYDDMADDATGQTSASFIDPSILQAEDGTVHMVVDACPSYVGLMYGNQMGWESSGFDDAGRLLVTLGTSGGNASKKVADYTYYADINNPSAGAEQVVGSEAITLYPICKAEDDSQTGAWVDAWLNVYTEEDGVITPDLCLQLQSSDAVQSNLFYRNSQWKAYPVFYIMHRSADVTADGLVWSDPQFLDIKLSEDEAFTGVCPGRGLSFQYEGHERLVFPLYDNATGTELASVIYSDDGGQTWTRGQHNADLNGVGKTSESQVVLLPDGTLRMYSRNTIHYISYADSTDGGETWGTCQKDMALGSRNPGNGCMVSFINLDGILVGPDNTIYENLILASYPVVQRKQGVVRIGYVDGENVVHWLNDDEPRYQGAGNFSYSCVTQLPEGDAFGILYEYGNETNTIQYETLTVNDLLGQGWYLLSGTENLPSISLDQAVVDLKAGETAKLTATYTPTGAEVTWTSSNPAVATVEGGVVTAVAPGTSTITASVTSSGITRTASADVAVQGNEGVILPDRYTDQMEENYHEASTTYALDDDGIDSGSVYAIFHSNSNRILYHASGSTTSDQVTGSVSNSLLNLDSGYLVTRQTWTVTGDAESGYTIQSCEADGRYLNLNTATNAGSKVPVTDESQALTITPVDGSAGSYTVNRMVGDQTLYLAHENGTKQHYVGTEAVPFQFYRQVITEAGYTYTTSADGLNALIADLSTLKESDYTASSWAALQNALTAARAVAKSESFDSQEAAQAAQAVVDQAAKDLYAAKLGLTESSGDSGSGGSSSGGGSAGVTRYTITASAGEGGSITPSGSVSVNYNSDKAFTITADEGFEIADVVVNGKSVGAVASYTFENVRTNHTIKATFAKSIDESDTPLGDLPFTDVAADAWYAEAVSYAVEKGLMTGTSSTTFSPEMTFTRSMMAQILYNLEGKPSLDNEVLGYPYADVAGDTWYADAVYWARLKGLISGYSDEKFGPNDSITREQLVSILYRYASYQQQDISAAADLSVFSDAEHISPWAADSLKWAVAEGILSGKGNGQLDPTGTASRGEVAQMFWNYMK</sequence>
<feature type="domain" description="SLH" evidence="6">
    <location>
        <begin position="1252"/>
        <end position="1306"/>
    </location>
</feature>
<dbReference type="CDD" id="cd15482">
    <property type="entry name" value="Sialidase_non-viral"/>
    <property type="match status" value="1"/>
</dbReference>
<keyword evidence="8" id="KW-1185">Reference proteome</keyword>
<name>A0ABR7HU14_9FIRM</name>
<dbReference type="PANTHER" id="PTHR10628">
    <property type="entry name" value="SIALIDASE"/>
    <property type="match status" value="1"/>
</dbReference>
<dbReference type="PANTHER" id="PTHR10628:SF30">
    <property type="entry name" value="EXO-ALPHA-SIALIDASE"/>
    <property type="match status" value="1"/>
</dbReference>
<comment type="caution">
    <text evidence="7">The sequence shown here is derived from an EMBL/GenBank/DDBJ whole genome shotgun (WGS) entry which is preliminary data.</text>
</comment>
<organism evidence="7 8">
    <name type="scientific">Pseudoflavonifractor hominis</name>
    <dbReference type="NCBI Taxonomy" id="2763059"/>
    <lineage>
        <taxon>Bacteria</taxon>
        <taxon>Bacillati</taxon>
        <taxon>Bacillota</taxon>
        <taxon>Clostridia</taxon>
        <taxon>Eubacteriales</taxon>
        <taxon>Oscillospiraceae</taxon>
        <taxon>Pseudoflavonifractor</taxon>
    </lineage>
</organism>